<organism evidence="1 2">
    <name type="scientific">Paraglaciecola hydrolytica</name>
    <dbReference type="NCBI Taxonomy" id="1799789"/>
    <lineage>
        <taxon>Bacteria</taxon>
        <taxon>Pseudomonadati</taxon>
        <taxon>Pseudomonadota</taxon>
        <taxon>Gammaproteobacteria</taxon>
        <taxon>Alteromonadales</taxon>
        <taxon>Alteromonadaceae</taxon>
        <taxon>Paraglaciecola</taxon>
    </lineage>
</organism>
<protein>
    <recommendedName>
        <fullName evidence="3">Solute-binding protein family 3/N-terminal domain-containing protein</fullName>
    </recommendedName>
</protein>
<comment type="caution">
    <text evidence="1">The sequence shown here is derived from an EMBL/GenBank/DDBJ whole genome shotgun (WGS) entry which is preliminary data.</text>
</comment>
<evidence type="ECO:0008006" key="3">
    <source>
        <dbReference type="Google" id="ProtNLM"/>
    </source>
</evidence>
<dbReference type="EMBL" id="LSNE01000005">
    <property type="protein sequence ID" value="KXI29470.1"/>
    <property type="molecule type" value="Genomic_DNA"/>
</dbReference>
<dbReference type="AlphaFoldDB" id="A0A136A2X3"/>
<dbReference type="STRING" id="1799789.AX660_12460"/>
<reference evidence="2" key="1">
    <citation type="submission" date="2016-02" db="EMBL/GenBank/DDBJ databases">
        <authorList>
            <person name="Schultz-Johansen M."/>
            <person name="Glaring M.A."/>
            <person name="Bech P.K."/>
            <person name="Stougaard P."/>
        </authorList>
    </citation>
    <scope>NUCLEOTIDE SEQUENCE [LARGE SCALE GENOMIC DNA]</scope>
    <source>
        <strain evidence="2">S66</strain>
    </source>
</reference>
<name>A0A136A2X3_9ALTE</name>
<evidence type="ECO:0000313" key="1">
    <source>
        <dbReference type="EMBL" id="KXI29470.1"/>
    </source>
</evidence>
<dbReference type="Proteomes" id="UP000070299">
    <property type="component" value="Unassembled WGS sequence"/>
</dbReference>
<keyword evidence="2" id="KW-1185">Reference proteome</keyword>
<gene>
    <name evidence="1" type="ORF">AX660_12460</name>
</gene>
<accession>A0A136A2X3</accession>
<evidence type="ECO:0000313" key="2">
    <source>
        <dbReference type="Proteomes" id="UP000070299"/>
    </source>
</evidence>
<proteinExistence type="predicted"/>
<sequence>MFSSFSLCSQAATDKIILTVQTDVYEDYLCLLNERDPLDISDFTGACSRRDVVDIILLQQALKRGGLELPVSFRTGHYELRNRQLLEEGFLLVSVDTFWLTEAQKVQEHLYISEPILRKGEYVAGFYTSPHNKKALAARSLIDIQQLSGVSSQNWTADWQAMQQLGLKQLIDESIWVSQVKLVDRQFVDFMLAPFNVGFAKNNLELVIIPNIAVKLDDSRHYVISKNHPLADSAFKAINTGIAKMRQSGQIHKAYSDAGFFYAIEHKWKIINN</sequence>